<keyword evidence="3" id="KW-1185">Reference proteome</keyword>
<protein>
    <recommendedName>
        <fullName evidence="1">PucR C-terminal helix-turn-helix domain-containing protein</fullName>
    </recommendedName>
</protein>
<dbReference type="Proteomes" id="UP000276888">
    <property type="component" value="Chromosome"/>
</dbReference>
<evidence type="ECO:0000259" key="1">
    <source>
        <dbReference type="Pfam" id="PF13556"/>
    </source>
</evidence>
<name>A0A3S9WFH3_9MICO</name>
<dbReference type="InterPro" id="IPR042070">
    <property type="entry name" value="PucR_C-HTH_sf"/>
</dbReference>
<gene>
    <name evidence="2" type="ORF">CVS47_03316</name>
</gene>
<dbReference type="InterPro" id="IPR009057">
    <property type="entry name" value="Homeodomain-like_sf"/>
</dbReference>
<evidence type="ECO:0000313" key="2">
    <source>
        <dbReference type="EMBL" id="AZS38657.1"/>
    </source>
</evidence>
<dbReference type="PANTHER" id="PTHR33744:SF1">
    <property type="entry name" value="DNA-BINDING TRANSCRIPTIONAL ACTIVATOR ADER"/>
    <property type="match status" value="1"/>
</dbReference>
<dbReference type="Pfam" id="PF13556">
    <property type="entry name" value="HTH_30"/>
    <property type="match status" value="1"/>
</dbReference>
<dbReference type="SUPFAM" id="SSF46689">
    <property type="entry name" value="Homeodomain-like"/>
    <property type="match status" value="1"/>
</dbReference>
<feature type="domain" description="PucR C-terminal helix-turn-helix" evidence="1">
    <location>
        <begin position="196"/>
        <end position="253"/>
    </location>
</feature>
<dbReference type="AlphaFoldDB" id="A0A3S9WFH3"/>
<dbReference type="PANTHER" id="PTHR33744">
    <property type="entry name" value="CARBOHYDRATE DIACID REGULATOR"/>
    <property type="match status" value="1"/>
</dbReference>
<evidence type="ECO:0000313" key="3">
    <source>
        <dbReference type="Proteomes" id="UP000276888"/>
    </source>
</evidence>
<accession>A0A3S9WFH3</accession>
<dbReference type="KEGG" id="mlv:CVS47_03316"/>
<dbReference type="RefSeq" id="WP_206502680.1">
    <property type="nucleotide sequence ID" value="NZ_CP031423.1"/>
</dbReference>
<dbReference type="InterPro" id="IPR051448">
    <property type="entry name" value="CdaR-like_regulators"/>
</dbReference>
<sequence length="263" mass="28035">MSDLVRESEGARHADRHGVLFALTSADPAARREAFETAVENRWLERGAGTVVRVVLIDNAVTSLRRAGFGRQLAALRPVPAYLAGMRSGAVIVVGPSTESDLDARIHREAEARGIRVLGIGTASPVPAAPDLDAAVGEATHAAELSAAFAEFRPAVDVSALGGWLLLATAKVDPASLAAVSPAAHTLVTHGDETQRRTVETYLDVAGNVPAACEVLFIHRTTLYYRLERMPAEVRDALADGMKRSTLHLALKLIRLWEAGGRI</sequence>
<organism evidence="2 3">
    <name type="scientific">Microbacterium lemovicicum</name>
    <dbReference type="NCBI Taxonomy" id="1072463"/>
    <lineage>
        <taxon>Bacteria</taxon>
        <taxon>Bacillati</taxon>
        <taxon>Actinomycetota</taxon>
        <taxon>Actinomycetes</taxon>
        <taxon>Micrococcales</taxon>
        <taxon>Microbacteriaceae</taxon>
        <taxon>Microbacterium</taxon>
    </lineage>
</organism>
<reference evidence="2 3" key="1">
    <citation type="submission" date="2018-08" db="EMBL/GenBank/DDBJ databases">
        <title>Microbacterium lemovicicum sp. nov., a bacterium isolated from a natural uranium-rich soil.</title>
        <authorList>
            <person name="ORTET P."/>
        </authorList>
    </citation>
    <scope>NUCLEOTIDE SEQUENCE [LARGE SCALE GENOMIC DNA]</scope>
    <source>
        <strain evidence="2 3">Viu22</strain>
    </source>
</reference>
<dbReference type="EMBL" id="CP031423">
    <property type="protein sequence ID" value="AZS38657.1"/>
    <property type="molecule type" value="Genomic_DNA"/>
</dbReference>
<proteinExistence type="predicted"/>
<dbReference type="Gene3D" id="1.10.10.2840">
    <property type="entry name" value="PucR C-terminal helix-turn-helix domain"/>
    <property type="match status" value="1"/>
</dbReference>
<dbReference type="InterPro" id="IPR025736">
    <property type="entry name" value="PucR_C-HTH_dom"/>
</dbReference>